<dbReference type="SUPFAM" id="SSF55073">
    <property type="entry name" value="Nucleotide cyclase"/>
    <property type="match status" value="1"/>
</dbReference>
<evidence type="ECO:0000313" key="4">
    <source>
        <dbReference type="Proteomes" id="UP001520140"/>
    </source>
</evidence>
<dbReference type="InterPro" id="IPR029787">
    <property type="entry name" value="Nucleotide_cyclase"/>
</dbReference>
<dbReference type="Proteomes" id="UP001520140">
    <property type="component" value="Unassembled WGS sequence"/>
</dbReference>
<name>A0ABS7NY47_9NOCA</name>
<proteinExistence type="predicted"/>
<dbReference type="SMART" id="SM00267">
    <property type="entry name" value="GGDEF"/>
    <property type="match status" value="1"/>
</dbReference>
<dbReference type="InterPro" id="IPR043128">
    <property type="entry name" value="Rev_trsase/Diguanyl_cyclase"/>
</dbReference>
<keyword evidence="4" id="KW-1185">Reference proteome</keyword>
<dbReference type="PANTHER" id="PTHR46663:SF2">
    <property type="entry name" value="GGDEF DOMAIN-CONTAINING PROTEIN"/>
    <property type="match status" value="1"/>
</dbReference>
<sequence length="110" mass="12361">MRAGRDRRSRRWYDGGRERPRTGPRANLRAGDIACRTGGDEFVALLRSSRSADSVERLAARVRLLLAGPYLIDGVPVPASVSVGWSWDKPVSPEKLLHIADERMYSSKRR</sequence>
<gene>
    <name evidence="3" type="ORF">HQ605_19200</name>
</gene>
<protein>
    <submittedName>
        <fullName evidence="3">GGDEF domain-containing protein</fullName>
    </submittedName>
</protein>
<dbReference type="NCBIfam" id="TIGR00254">
    <property type="entry name" value="GGDEF"/>
    <property type="match status" value="1"/>
</dbReference>
<dbReference type="RefSeq" id="WP_222670011.1">
    <property type="nucleotide sequence ID" value="NZ_JABUKG010000031.1"/>
</dbReference>
<evidence type="ECO:0000256" key="1">
    <source>
        <dbReference type="SAM" id="MobiDB-lite"/>
    </source>
</evidence>
<dbReference type="Gene3D" id="3.30.70.270">
    <property type="match status" value="1"/>
</dbReference>
<accession>A0ABS7NY47</accession>
<feature type="region of interest" description="Disordered" evidence="1">
    <location>
        <begin position="1"/>
        <end position="27"/>
    </location>
</feature>
<dbReference type="PANTHER" id="PTHR46663">
    <property type="entry name" value="DIGUANYLATE CYCLASE DGCT-RELATED"/>
    <property type="match status" value="1"/>
</dbReference>
<evidence type="ECO:0000313" key="3">
    <source>
        <dbReference type="EMBL" id="MBY6322946.1"/>
    </source>
</evidence>
<dbReference type="PROSITE" id="PS50887">
    <property type="entry name" value="GGDEF"/>
    <property type="match status" value="1"/>
</dbReference>
<feature type="domain" description="GGDEF" evidence="2">
    <location>
        <begin position="1"/>
        <end position="110"/>
    </location>
</feature>
<dbReference type="EMBL" id="JABUKG010000031">
    <property type="protein sequence ID" value="MBY6322946.1"/>
    <property type="molecule type" value="Genomic_DNA"/>
</dbReference>
<dbReference type="InterPro" id="IPR052163">
    <property type="entry name" value="DGC-Regulatory_Protein"/>
</dbReference>
<reference evidence="3 4" key="1">
    <citation type="submission" date="2020-06" db="EMBL/GenBank/DDBJ databases">
        <title>Taxonomy, biology and ecology of Rhodococcus bacteria occurring in California pistachio and other woody hosts as revealed by genome sequence analyses.</title>
        <authorList>
            <person name="Gai Y."/>
            <person name="Riely B."/>
        </authorList>
    </citation>
    <scope>NUCLEOTIDE SEQUENCE [LARGE SCALE GENOMIC DNA]</scope>
    <source>
        <strain evidence="3 4">BP-284</strain>
    </source>
</reference>
<dbReference type="Pfam" id="PF00990">
    <property type="entry name" value="GGDEF"/>
    <property type="match status" value="1"/>
</dbReference>
<comment type="caution">
    <text evidence="3">The sequence shown here is derived from an EMBL/GenBank/DDBJ whole genome shotgun (WGS) entry which is preliminary data.</text>
</comment>
<dbReference type="CDD" id="cd01949">
    <property type="entry name" value="GGDEF"/>
    <property type="match status" value="1"/>
</dbReference>
<dbReference type="InterPro" id="IPR000160">
    <property type="entry name" value="GGDEF_dom"/>
</dbReference>
<evidence type="ECO:0000259" key="2">
    <source>
        <dbReference type="PROSITE" id="PS50887"/>
    </source>
</evidence>
<feature type="compositionally biased region" description="Basic and acidic residues" evidence="1">
    <location>
        <begin position="1"/>
        <end position="21"/>
    </location>
</feature>
<organism evidence="3 4">
    <name type="scientific">Rhodococcoides kroppenstedtii</name>
    <dbReference type="NCBI Taxonomy" id="293050"/>
    <lineage>
        <taxon>Bacteria</taxon>
        <taxon>Bacillati</taxon>
        <taxon>Actinomycetota</taxon>
        <taxon>Actinomycetes</taxon>
        <taxon>Mycobacteriales</taxon>
        <taxon>Nocardiaceae</taxon>
        <taxon>Rhodococcoides</taxon>
    </lineage>
</organism>